<proteinExistence type="predicted"/>
<evidence type="ECO:0000313" key="2">
    <source>
        <dbReference type="Proteomes" id="UP000053354"/>
    </source>
</evidence>
<accession>A0A1B1S244</accession>
<organism evidence="1 2">
    <name type="scientific">Planococcus versutus</name>
    <dbReference type="NCBI Taxonomy" id="1302659"/>
    <lineage>
        <taxon>Bacteria</taxon>
        <taxon>Bacillati</taxon>
        <taxon>Bacillota</taxon>
        <taxon>Bacilli</taxon>
        <taxon>Bacillales</taxon>
        <taxon>Caryophanaceae</taxon>
        <taxon>Planococcus</taxon>
    </lineage>
</organism>
<dbReference type="Proteomes" id="UP000053354">
    <property type="component" value="Chromosome"/>
</dbReference>
<protein>
    <submittedName>
        <fullName evidence="1">Uncharacterized protein</fullName>
    </submittedName>
</protein>
<sequence length="68" mass="7302">MPKHVVLITIHPSTELPSSFFAVSTTFPASNATKLQAAVTIKFGQKTSSKKKQYYAGAAGMNLLSMNI</sequence>
<dbReference type="AlphaFoldDB" id="A0A1B1S244"/>
<dbReference type="EMBL" id="CP016540">
    <property type="protein sequence ID" value="ANU27253.1"/>
    <property type="molecule type" value="Genomic_DNA"/>
</dbReference>
<reference evidence="1" key="1">
    <citation type="submission" date="2016-10" db="EMBL/GenBank/DDBJ databases">
        <authorList>
            <person name="See-Too W.S."/>
        </authorList>
    </citation>
    <scope>NUCLEOTIDE SEQUENCE</scope>
    <source>
        <strain evidence="1">L10.15</strain>
    </source>
</reference>
<keyword evidence="2" id="KW-1185">Reference proteome</keyword>
<gene>
    <name evidence="1" type="ORF">I858_009660</name>
</gene>
<evidence type="ECO:0000313" key="1">
    <source>
        <dbReference type="EMBL" id="ANU27253.1"/>
    </source>
</evidence>
<name>A0A1B1S244_9BACL</name>
<dbReference type="KEGG" id="pll:I858_009660"/>